<dbReference type="Gene3D" id="3.40.50.12780">
    <property type="entry name" value="N-terminal domain of ligase-like"/>
    <property type="match status" value="1"/>
</dbReference>
<organism evidence="8 9">
    <name type="scientific">Mycobacterium lentiflavum</name>
    <dbReference type="NCBI Taxonomy" id="141349"/>
    <lineage>
        <taxon>Bacteria</taxon>
        <taxon>Bacillati</taxon>
        <taxon>Actinomycetota</taxon>
        <taxon>Actinomycetes</taxon>
        <taxon>Mycobacteriales</taxon>
        <taxon>Mycobacteriaceae</taxon>
        <taxon>Mycobacterium</taxon>
        <taxon>Mycobacterium simiae complex</taxon>
    </lineage>
</organism>
<accession>A0ABY3UQ71</accession>
<gene>
    <name evidence="8" type="ORF">MJO58_22575</name>
</gene>
<dbReference type="PANTHER" id="PTHR42921">
    <property type="entry name" value="ACETOACETYL-COA SYNTHETASE"/>
    <property type="match status" value="1"/>
</dbReference>
<keyword evidence="2 8" id="KW-0436">Ligase</keyword>
<dbReference type="NCBIfam" id="NF002937">
    <property type="entry name" value="PRK03584.1"/>
    <property type="match status" value="1"/>
</dbReference>
<reference evidence="8" key="1">
    <citation type="submission" date="2022-08" db="EMBL/GenBank/DDBJ databases">
        <title>Complete genome sequence of 14 non-tuberculosis mycobacteria type-strains.</title>
        <authorList>
            <person name="Igarashi Y."/>
            <person name="Osugi A."/>
            <person name="Mitarai S."/>
        </authorList>
    </citation>
    <scope>NUCLEOTIDE SEQUENCE</scope>
    <source>
        <strain evidence="8">ATCC 51985</strain>
    </source>
</reference>
<evidence type="ECO:0000313" key="9">
    <source>
        <dbReference type="Proteomes" id="UP001055171"/>
    </source>
</evidence>
<dbReference type="EMBL" id="CP092423">
    <property type="protein sequence ID" value="ULP41600.1"/>
    <property type="molecule type" value="Genomic_DNA"/>
</dbReference>
<dbReference type="EC" id="6.2.1.16" evidence="8"/>
<name>A0ABY3UQ71_MYCLN</name>
<evidence type="ECO:0000256" key="4">
    <source>
        <dbReference type="ARBA" id="ARBA00022840"/>
    </source>
</evidence>
<feature type="domain" description="AMP-binding enzyme C-terminal" evidence="6">
    <location>
        <begin position="530"/>
        <end position="604"/>
    </location>
</feature>
<dbReference type="PROSITE" id="PS00455">
    <property type="entry name" value="AMP_BINDING"/>
    <property type="match status" value="1"/>
</dbReference>
<feature type="domain" description="AMP-dependent synthetase/ligase" evidence="5">
    <location>
        <begin position="97"/>
        <end position="462"/>
    </location>
</feature>
<dbReference type="InterPro" id="IPR000873">
    <property type="entry name" value="AMP-dep_synth/lig_dom"/>
</dbReference>
<dbReference type="InterPro" id="IPR020845">
    <property type="entry name" value="AMP-binding_CS"/>
</dbReference>
<evidence type="ECO:0000313" key="8">
    <source>
        <dbReference type="EMBL" id="ULP41600.1"/>
    </source>
</evidence>
<evidence type="ECO:0000259" key="5">
    <source>
        <dbReference type="Pfam" id="PF00501"/>
    </source>
</evidence>
<feature type="domain" description="Acetyl-coenzyme A synthetase N-terminal" evidence="7">
    <location>
        <begin position="35"/>
        <end position="86"/>
    </location>
</feature>
<evidence type="ECO:0000256" key="3">
    <source>
        <dbReference type="ARBA" id="ARBA00022741"/>
    </source>
</evidence>
<keyword evidence="9" id="KW-1185">Reference proteome</keyword>
<dbReference type="InterPro" id="IPR045851">
    <property type="entry name" value="AMP-bd_C_sf"/>
</dbReference>
<dbReference type="Proteomes" id="UP001055171">
    <property type="component" value="Chromosome"/>
</dbReference>
<dbReference type="InterPro" id="IPR032387">
    <property type="entry name" value="ACAS_N"/>
</dbReference>
<evidence type="ECO:0000259" key="7">
    <source>
        <dbReference type="Pfam" id="PF16177"/>
    </source>
</evidence>
<dbReference type="InterPro" id="IPR005914">
    <property type="entry name" value="Acac_CoA_synth"/>
</dbReference>
<dbReference type="InterPro" id="IPR042099">
    <property type="entry name" value="ANL_N_sf"/>
</dbReference>
<keyword evidence="3" id="KW-0547">Nucleotide-binding</keyword>
<dbReference type="Pfam" id="PF13193">
    <property type="entry name" value="AMP-binding_C"/>
    <property type="match status" value="1"/>
</dbReference>
<sequence>MQPQWVPTNQTVRDARLTDFAGHVARRTGTYLDDYYSLWRWSTDNLADFWGELWNYFDVGPPPRTVLAGTTMPAVQWFPGTRLNYADYVARQANSIRPAIIHASENGAISTISWSEMLQRTAAFARALHELGVQPGDHVVGYLPNIPEAVIAFLGTAALGAVWGSCGQDYTAKAAIDRLGQLHPTVLVTADGYRYAGKEWDKRAEITALQTGFTQLRATVVVPRLGRPVSDALDWASVTKSDGHQWHTHPVDFGHPLWVLFSSGTTGPPKGIVHGHGGVTLEHLKALALHSDLGPRDTFFWFTSPSWMMWNMQVSGLLVGATIVCYDGSPTYPASDALWKIAAVTGATLLGMSPGYVRRCIKDGVLPACRNQLSRLRTVGITGSPLPPSSSLWLRDHLGAHVQVASISGGTDVASAFAGAAPTVPVWPGELSVPYLGVALDCWDTSGRPVRDEVGELVITQPMPSMPLRFFNDPDGSRYTAAYFDEFPGVWRHGDFITITKRGSIVIHGRSDSTLNRNGVRMGSAEIYRAVEQLPEVAEALVVGVELPDGGYWMPLFVVPADGIELTDEIKRRVADVIRDEISARYMPDDIFATPAVPHTRTGKKLEVPIKKILQGADPERVVERGAIDNPDVLAWYATVPTPPSLVR</sequence>
<keyword evidence="4" id="KW-0067">ATP-binding</keyword>
<evidence type="ECO:0000256" key="1">
    <source>
        <dbReference type="ARBA" id="ARBA00006432"/>
    </source>
</evidence>
<proteinExistence type="inferred from homology"/>
<comment type="similarity">
    <text evidence="1">Belongs to the ATP-dependent AMP-binding enzyme family.</text>
</comment>
<dbReference type="GO" id="GO:0030729">
    <property type="term" value="F:acetoacetate-CoA ligase activity"/>
    <property type="evidence" value="ECO:0007669"/>
    <property type="project" value="UniProtKB-EC"/>
</dbReference>
<dbReference type="InterPro" id="IPR025110">
    <property type="entry name" value="AMP-bd_C"/>
</dbReference>
<dbReference type="SUPFAM" id="SSF56801">
    <property type="entry name" value="Acetyl-CoA synthetase-like"/>
    <property type="match status" value="1"/>
</dbReference>
<dbReference type="RefSeq" id="WP_239721046.1">
    <property type="nucleotide sequence ID" value="NZ_CP092423.2"/>
</dbReference>
<evidence type="ECO:0000259" key="6">
    <source>
        <dbReference type="Pfam" id="PF13193"/>
    </source>
</evidence>
<dbReference type="Pfam" id="PF16177">
    <property type="entry name" value="ACAS_N"/>
    <property type="match status" value="1"/>
</dbReference>
<protein>
    <submittedName>
        <fullName evidence="8">Acetoacetate--CoA ligase</fullName>
        <ecNumber evidence="8">6.2.1.16</ecNumber>
    </submittedName>
</protein>
<dbReference type="Gene3D" id="3.30.300.30">
    <property type="match status" value="1"/>
</dbReference>
<dbReference type="NCBIfam" id="TIGR01217">
    <property type="entry name" value="ac_ac_CoA_syn"/>
    <property type="match status" value="1"/>
</dbReference>
<dbReference type="Pfam" id="PF00501">
    <property type="entry name" value="AMP-binding"/>
    <property type="match status" value="1"/>
</dbReference>
<dbReference type="PANTHER" id="PTHR42921:SF1">
    <property type="entry name" value="ACETOACETYL-COA SYNTHETASE"/>
    <property type="match status" value="1"/>
</dbReference>
<evidence type="ECO:0000256" key="2">
    <source>
        <dbReference type="ARBA" id="ARBA00022598"/>
    </source>
</evidence>